<protein>
    <submittedName>
        <fullName evidence="9">MFS-type transporter involved in bile tolerance, Atg22 family</fullName>
    </submittedName>
</protein>
<feature type="transmembrane region" description="Helical" evidence="7">
    <location>
        <begin position="105"/>
        <end position="129"/>
    </location>
</feature>
<feature type="transmembrane region" description="Helical" evidence="7">
    <location>
        <begin position="352"/>
        <end position="371"/>
    </location>
</feature>
<dbReference type="InterPro" id="IPR036259">
    <property type="entry name" value="MFS_trans_sf"/>
</dbReference>
<dbReference type="PANTHER" id="PTHR43266:SF2">
    <property type="entry name" value="MAJOR FACILITATOR SUPERFAMILY (MFS) PROFILE DOMAIN-CONTAINING PROTEIN"/>
    <property type="match status" value="1"/>
</dbReference>
<organism evidence="9 10">
    <name type="scientific">Clostridium acidisoli DSM 12555</name>
    <dbReference type="NCBI Taxonomy" id="1121291"/>
    <lineage>
        <taxon>Bacteria</taxon>
        <taxon>Bacillati</taxon>
        <taxon>Bacillota</taxon>
        <taxon>Clostridia</taxon>
        <taxon>Eubacteriales</taxon>
        <taxon>Clostridiaceae</taxon>
        <taxon>Clostridium</taxon>
    </lineage>
</organism>
<evidence type="ECO:0000256" key="4">
    <source>
        <dbReference type="ARBA" id="ARBA00022692"/>
    </source>
</evidence>
<evidence type="ECO:0000256" key="7">
    <source>
        <dbReference type="SAM" id="Phobius"/>
    </source>
</evidence>
<reference evidence="9 10" key="1">
    <citation type="submission" date="2017-04" db="EMBL/GenBank/DDBJ databases">
        <authorList>
            <person name="Afonso C.L."/>
            <person name="Miller P.J."/>
            <person name="Scott M.A."/>
            <person name="Spackman E."/>
            <person name="Goraichik I."/>
            <person name="Dimitrov K.M."/>
            <person name="Suarez D.L."/>
            <person name="Swayne D.E."/>
        </authorList>
    </citation>
    <scope>NUCLEOTIDE SEQUENCE [LARGE SCALE GENOMIC DNA]</scope>
    <source>
        <strain evidence="9 10">DSM 12555</strain>
    </source>
</reference>
<dbReference type="SUPFAM" id="SSF103473">
    <property type="entry name" value="MFS general substrate transporter"/>
    <property type="match status" value="1"/>
</dbReference>
<feature type="transmembrane region" description="Helical" evidence="7">
    <location>
        <begin position="318"/>
        <end position="340"/>
    </location>
</feature>
<evidence type="ECO:0000256" key="3">
    <source>
        <dbReference type="ARBA" id="ARBA00022475"/>
    </source>
</evidence>
<keyword evidence="4 7" id="KW-0812">Transmembrane</keyword>
<feature type="transmembrane region" description="Helical" evidence="7">
    <location>
        <begin position="12"/>
        <end position="39"/>
    </location>
</feature>
<feature type="transmembrane region" description="Helical" evidence="7">
    <location>
        <begin position="78"/>
        <end position="99"/>
    </location>
</feature>
<feature type="transmembrane region" description="Helical" evidence="7">
    <location>
        <begin position="45"/>
        <end position="66"/>
    </location>
</feature>
<feature type="transmembrane region" description="Helical" evidence="7">
    <location>
        <begin position="292"/>
        <end position="312"/>
    </location>
</feature>
<dbReference type="OrthoDB" id="9775268at2"/>
<keyword evidence="5 7" id="KW-1133">Transmembrane helix</keyword>
<feature type="transmembrane region" description="Helical" evidence="7">
    <location>
        <begin position="217"/>
        <end position="243"/>
    </location>
</feature>
<comment type="subcellular location">
    <subcellularLocation>
        <location evidence="1">Cell membrane</location>
        <topology evidence="1">Multi-pass membrane protein</topology>
    </subcellularLocation>
</comment>
<dbReference type="PROSITE" id="PS50850">
    <property type="entry name" value="MFS"/>
    <property type="match status" value="1"/>
</dbReference>
<dbReference type="AlphaFoldDB" id="A0A1W1XUH6"/>
<evidence type="ECO:0000256" key="5">
    <source>
        <dbReference type="ARBA" id="ARBA00022989"/>
    </source>
</evidence>
<dbReference type="PANTHER" id="PTHR43266">
    <property type="entry name" value="MACROLIDE-EFFLUX PROTEIN"/>
    <property type="match status" value="1"/>
</dbReference>
<dbReference type="GO" id="GO:0005886">
    <property type="term" value="C:plasma membrane"/>
    <property type="evidence" value="ECO:0007669"/>
    <property type="project" value="UniProtKB-SubCell"/>
</dbReference>
<keyword evidence="10" id="KW-1185">Reference proteome</keyword>
<feature type="transmembrane region" description="Helical" evidence="7">
    <location>
        <begin position="150"/>
        <end position="167"/>
    </location>
</feature>
<feature type="transmembrane region" description="Helical" evidence="7">
    <location>
        <begin position="263"/>
        <end position="285"/>
    </location>
</feature>
<dbReference type="GO" id="GO:0022857">
    <property type="term" value="F:transmembrane transporter activity"/>
    <property type="evidence" value="ECO:0007669"/>
    <property type="project" value="InterPro"/>
</dbReference>
<evidence type="ECO:0000256" key="1">
    <source>
        <dbReference type="ARBA" id="ARBA00004651"/>
    </source>
</evidence>
<name>A0A1W1XUH6_9CLOT</name>
<dbReference type="RefSeq" id="WP_084117191.1">
    <property type="nucleotide sequence ID" value="NZ_FWXH01000018.1"/>
</dbReference>
<dbReference type="Pfam" id="PF05977">
    <property type="entry name" value="MFS_3"/>
    <property type="match status" value="1"/>
</dbReference>
<dbReference type="CDD" id="cd06173">
    <property type="entry name" value="MFS_MefA_like"/>
    <property type="match status" value="1"/>
</dbReference>
<keyword evidence="2" id="KW-0813">Transport</keyword>
<evidence type="ECO:0000313" key="9">
    <source>
        <dbReference type="EMBL" id="SMC27547.1"/>
    </source>
</evidence>
<feature type="domain" description="Major facilitator superfamily (MFS) profile" evidence="8">
    <location>
        <begin position="12"/>
        <end position="400"/>
    </location>
</feature>
<keyword evidence="6 7" id="KW-0472">Membrane</keyword>
<dbReference type="Proteomes" id="UP000192468">
    <property type="component" value="Unassembled WGS sequence"/>
</dbReference>
<evidence type="ECO:0000259" key="8">
    <source>
        <dbReference type="PROSITE" id="PS50850"/>
    </source>
</evidence>
<proteinExistence type="predicted"/>
<accession>A0A1W1XUH6</accession>
<feature type="transmembrane region" description="Helical" evidence="7">
    <location>
        <begin position="377"/>
        <end position="399"/>
    </location>
</feature>
<feature type="transmembrane region" description="Helical" evidence="7">
    <location>
        <begin position="173"/>
        <end position="196"/>
    </location>
</feature>
<dbReference type="Gene3D" id="1.20.1250.20">
    <property type="entry name" value="MFS general substrate transporter like domains"/>
    <property type="match status" value="1"/>
</dbReference>
<evidence type="ECO:0000313" key="10">
    <source>
        <dbReference type="Proteomes" id="UP000192468"/>
    </source>
</evidence>
<gene>
    <name evidence="9" type="ORF">SAMN02745134_03214</name>
</gene>
<sequence length="411" mass="44238">MIKKFNLINNKDFLFLWLGHSISIFGDSVYSIAVMWYVMLVTGSTVQMGISLIFSQVPIVLLSPIAGVIADRFNRKKILIICDIISGILIGVVFILSLSGLLKIWIIYAISFSIASIGAFFSPSINAVIPSIVKKEDLPIANSMNQLTRFSCGIVGPALAGVLIAVTGVKILFIINSISFIISSIFEIFINVATVSKDKEKTNNNLIKSFIEDLKEGFIYCINTKVIFFFMIVAGIIVNFLTAPLDIYIPIYSSKILKSNSSAYGLLIAIIAVGGIASSLISPIITKKIKHYYLLTIGVAGEGIFMISFALSKNLITAAISLLLLGCSFGITNSSLSIIMQTLIPNEIMGRVSSVFGMIAGATVPLGYFIGGIISKMYVVTSIVLASGIIVTIAGISTIKITNKEVNKGII</sequence>
<evidence type="ECO:0000256" key="2">
    <source>
        <dbReference type="ARBA" id="ARBA00022448"/>
    </source>
</evidence>
<dbReference type="STRING" id="1121291.SAMN02745134_03214"/>
<dbReference type="EMBL" id="FWXH01000018">
    <property type="protein sequence ID" value="SMC27547.1"/>
    <property type="molecule type" value="Genomic_DNA"/>
</dbReference>
<keyword evidence="3" id="KW-1003">Cell membrane</keyword>
<dbReference type="InterPro" id="IPR020846">
    <property type="entry name" value="MFS_dom"/>
</dbReference>
<evidence type="ECO:0000256" key="6">
    <source>
        <dbReference type="ARBA" id="ARBA00023136"/>
    </source>
</evidence>
<dbReference type="InterPro" id="IPR010290">
    <property type="entry name" value="TM_effector"/>
</dbReference>